<keyword evidence="2" id="KW-1185">Reference proteome</keyword>
<dbReference type="EMBL" id="JAPFFL010000037">
    <property type="protein sequence ID" value="KAJ6670267.1"/>
    <property type="molecule type" value="Genomic_DNA"/>
</dbReference>
<reference evidence="1 2" key="1">
    <citation type="journal article" date="2023" name="Int. J. Mol. Sci.">
        <title>De Novo Assembly and Annotation of 11 Diverse Shrub Willow (Salix) Genomes Reveals Novel Gene Organization in Sex-Linked Regions.</title>
        <authorList>
            <person name="Hyden B."/>
            <person name="Feng K."/>
            <person name="Yates T.B."/>
            <person name="Jawdy S."/>
            <person name="Cereghino C."/>
            <person name="Smart L.B."/>
            <person name="Muchero W."/>
        </authorList>
    </citation>
    <scope>NUCLEOTIDE SEQUENCE [LARGE SCALE GENOMIC DNA]</scope>
    <source>
        <tissue evidence="1">Shoot tip</tissue>
    </source>
</reference>
<dbReference type="OrthoDB" id="1936908at2759"/>
<name>A0A9Q0NIC6_SALVM</name>
<dbReference type="Proteomes" id="UP001151529">
    <property type="component" value="Unassembled WGS sequence"/>
</dbReference>
<gene>
    <name evidence="1" type="ORF">OIU85_019867</name>
</gene>
<comment type="caution">
    <text evidence="1">The sequence shown here is derived from an EMBL/GenBank/DDBJ whole genome shotgun (WGS) entry which is preliminary data.</text>
</comment>
<sequence length="97" mass="11164">MEQLPLSTNNLHLPHQDRNDAAERFPKMNPQEFSWEMPASWESATVKSADVPTLTRVKLKEMFTTSISLTDVKARKIRDFLELKQNGMSVGEYVLKI</sequence>
<proteinExistence type="predicted"/>
<evidence type="ECO:0000313" key="2">
    <source>
        <dbReference type="Proteomes" id="UP001151529"/>
    </source>
</evidence>
<protein>
    <submittedName>
        <fullName evidence="1">Uncharacterized protein</fullName>
    </submittedName>
</protein>
<dbReference type="AlphaFoldDB" id="A0A9Q0NIC6"/>
<evidence type="ECO:0000313" key="1">
    <source>
        <dbReference type="EMBL" id="KAJ6670267.1"/>
    </source>
</evidence>
<accession>A0A9Q0NIC6</accession>
<organism evidence="1 2">
    <name type="scientific">Salix viminalis</name>
    <name type="common">Common osier</name>
    <name type="synonym">Basket willow</name>
    <dbReference type="NCBI Taxonomy" id="40686"/>
    <lineage>
        <taxon>Eukaryota</taxon>
        <taxon>Viridiplantae</taxon>
        <taxon>Streptophyta</taxon>
        <taxon>Embryophyta</taxon>
        <taxon>Tracheophyta</taxon>
        <taxon>Spermatophyta</taxon>
        <taxon>Magnoliopsida</taxon>
        <taxon>eudicotyledons</taxon>
        <taxon>Gunneridae</taxon>
        <taxon>Pentapetalae</taxon>
        <taxon>rosids</taxon>
        <taxon>fabids</taxon>
        <taxon>Malpighiales</taxon>
        <taxon>Salicaceae</taxon>
        <taxon>Saliceae</taxon>
        <taxon>Salix</taxon>
    </lineage>
</organism>